<reference evidence="4 5" key="1">
    <citation type="submission" date="2019-09" db="EMBL/GenBank/DDBJ databases">
        <title>Genome sequencing of Lactobacillus acetotolerans.</title>
        <authorList>
            <person name="Kim K."/>
        </authorList>
    </citation>
    <scope>NUCLEOTIDE SEQUENCE [LARGE SCALE GENOMIC DNA]</scope>
    <source>
        <strain evidence="4 5">LA749</strain>
    </source>
</reference>
<dbReference type="InterPro" id="IPR005025">
    <property type="entry name" value="FMN_Rdtase-like_dom"/>
</dbReference>
<dbReference type="Pfam" id="PF03358">
    <property type="entry name" value="FMN_red"/>
    <property type="match status" value="1"/>
</dbReference>
<organism evidence="4 5">
    <name type="scientific">Lactobacillus acetotolerans</name>
    <dbReference type="NCBI Taxonomy" id="1600"/>
    <lineage>
        <taxon>Bacteria</taxon>
        <taxon>Bacillati</taxon>
        <taxon>Bacillota</taxon>
        <taxon>Bacilli</taxon>
        <taxon>Lactobacillales</taxon>
        <taxon>Lactobacillaceae</taxon>
        <taxon>Lactobacillus</taxon>
    </lineage>
</organism>
<dbReference type="PANTHER" id="PTHR43278:SF4">
    <property type="entry name" value="NAD(P)H-DEPENDENT FMN-CONTAINING OXIDOREDUCTASE YWQN-RELATED"/>
    <property type="match status" value="1"/>
</dbReference>
<protein>
    <submittedName>
        <fullName evidence="4">NAD(P)H-dependent oxidoreductase</fullName>
    </submittedName>
</protein>
<keyword evidence="2" id="KW-0288">FMN</keyword>
<evidence type="ECO:0000313" key="4">
    <source>
        <dbReference type="EMBL" id="QFG51869.1"/>
    </source>
</evidence>
<dbReference type="GO" id="GO:0016491">
    <property type="term" value="F:oxidoreductase activity"/>
    <property type="evidence" value="ECO:0007669"/>
    <property type="project" value="InterPro"/>
</dbReference>
<dbReference type="SUPFAM" id="SSF52218">
    <property type="entry name" value="Flavoproteins"/>
    <property type="match status" value="1"/>
</dbReference>
<dbReference type="InterPro" id="IPR029039">
    <property type="entry name" value="Flavoprotein-like_sf"/>
</dbReference>
<dbReference type="PANTHER" id="PTHR43278">
    <property type="entry name" value="NAD(P)H-DEPENDENT FMN-CONTAINING OXIDOREDUCTASE YWQN-RELATED"/>
    <property type="match status" value="1"/>
</dbReference>
<sequence>MLLIYINIRRGFKVKYLFINASANPGGTTANLAGQLLKGKDYETFNLADYHIYPLGQENTSNDQFNELCGQVRKADVLIIGTPVYWSSMSAYMKIMIDRMTNVMGENNPFSGKNLYLIIDGSAPQDTIPHVKHVWEHVSRRFNMNFKKTVTNV</sequence>
<name>A0A5P5ZKB9_9LACO</name>
<evidence type="ECO:0000256" key="2">
    <source>
        <dbReference type="ARBA" id="ARBA00022643"/>
    </source>
</evidence>
<proteinExistence type="predicted"/>
<dbReference type="InterPro" id="IPR051796">
    <property type="entry name" value="ISF_SsuE-like"/>
</dbReference>
<dbReference type="AlphaFoldDB" id="A0A5P5ZKB9"/>
<dbReference type="Gene3D" id="3.40.50.360">
    <property type="match status" value="1"/>
</dbReference>
<gene>
    <name evidence="4" type="ORF">LA749_07720</name>
</gene>
<evidence type="ECO:0000313" key="5">
    <source>
        <dbReference type="Proteomes" id="UP000325393"/>
    </source>
</evidence>
<keyword evidence="1" id="KW-0285">Flavoprotein</keyword>
<accession>A0A5P5ZKB9</accession>
<dbReference type="EMBL" id="CP044496">
    <property type="protein sequence ID" value="QFG51869.1"/>
    <property type="molecule type" value="Genomic_DNA"/>
</dbReference>
<evidence type="ECO:0000256" key="1">
    <source>
        <dbReference type="ARBA" id="ARBA00022630"/>
    </source>
</evidence>
<dbReference type="OrthoDB" id="9805976at2"/>
<dbReference type="Proteomes" id="UP000325393">
    <property type="component" value="Chromosome"/>
</dbReference>
<evidence type="ECO:0000259" key="3">
    <source>
        <dbReference type="Pfam" id="PF03358"/>
    </source>
</evidence>
<feature type="domain" description="NADPH-dependent FMN reductase-like" evidence="3">
    <location>
        <begin position="15"/>
        <end position="132"/>
    </location>
</feature>